<evidence type="ECO:0000256" key="7">
    <source>
        <dbReference type="SAM" id="MobiDB-lite"/>
    </source>
</evidence>
<keyword evidence="3 6" id="KW-0378">Hydrolase</keyword>
<dbReference type="PROSITE" id="PS50231">
    <property type="entry name" value="RICIN_B_LECTIN"/>
    <property type="match status" value="1"/>
</dbReference>
<organism evidence="10 11">
    <name type="scientific">Thalassolituus marinus</name>
    <dbReference type="NCBI Taxonomy" id="671053"/>
    <lineage>
        <taxon>Bacteria</taxon>
        <taxon>Pseudomonadati</taxon>
        <taxon>Pseudomonadota</taxon>
        <taxon>Gammaproteobacteria</taxon>
        <taxon>Oceanospirillales</taxon>
        <taxon>Oceanospirillaceae</taxon>
        <taxon>Thalassolituus</taxon>
    </lineage>
</organism>
<accession>A0ABS7ZN05</accession>
<dbReference type="SMART" id="SM00458">
    <property type="entry name" value="RICIN"/>
    <property type="match status" value="1"/>
</dbReference>
<feature type="active site" evidence="6">
    <location>
        <position position="461"/>
    </location>
</feature>
<dbReference type="EMBL" id="JAEDAH010000024">
    <property type="protein sequence ID" value="MCA6063085.1"/>
    <property type="molecule type" value="Genomic_DNA"/>
</dbReference>
<comment type="cofactor">
    <cofactor evidence="6">
        <name>Zn(2+)</name>
        <dbReference type="ChEBI" id="CHEBI:29105"/>
    </cofactor>
    <text evidence="6">Binds 1 zinc ion per subunit.</text>
</comment>
<dbReference type="Pfam" id="PF05345">
    <property type="entry name" value="He_PIG"/>
    <property type="match status" value="1"/>
</dbReference>
<keyword evidence="5 6" id="KW-0482">Metalloprotease</keyword>
<dbReference type="PANTHER" id="PTHR39540">
    <property type="match status" value="1"/>
</dbReference>
<feature type="domain" description="Peptidase M66" evidence="9">
    <location>
        <begin position="308"/>
        <end position="553"/>
    </location>
</feature>
<feature type="binding site" evidence="6">
    <location>
        <position position="470"/>
    </location>
    <ligand>
        <name>Zn(2+)</name>
        <dbReference type="ChEBI" id="CHEBI:29105"/>
        <note>catalytic</note>
    </ligand>
</feature>
<dbReference type="SUPFAM" id="SSF49313">
    <property type="entry name" value="Cadherin-like"/>
    <property type="match status" value="1"/>
</dbReference>
<dbReference type="Gene3D" id="2.60.40.10">
    <property type="entry name" value="Immunoglobulins"/>
    <property type="match status" value="1"/>
</dbReference>
<feature type="binding site" evidence="6">
    <location>
        <position position="460"/>
    </location>
    <ligand>
        <name>Zn(2+)</name>
        <dbReference type="ChEBI" id="CHEBI:29105"/>
        <note>catalytic</note>
    </ligand>
</feature>
<evidence type="ECO:0000256" key="3">
    <source>
        <dbReference type="ARBA" id="ARBA00022801"/>
    </source>
</evidence>
<dbReference type="InterPro" id="IPR035992">
    <property type="entry name" value="Ricin_B-like_lectins"/>
</dbReference>
<keyword evidence="11" id="KW-1185">Reference proteome</keyword>
<dbReference type="Proteomes" id="UP000714380">
    <property type="component" value="Unassembled WGS sequence"/>
</dbReference>
<dbReference type="InterPro" id="IPR019503">
    <property type="entry name" value="Peptidase_M66_dom"/>
</dbReference>
<dbReference type="Pfam" id="PF10462">
    <property type="entry name" value="Peptidase_M66"/>
    <property type="match status" value="1"/>
</dbReference>
<evidence type="ECO:0000259" key="9">
    <source>
        <dbReference type="PROSITE" id="PS51694"/>
    </source>
</evidence>
<evidence type="ECO:0000313" key="10">
    <source>
        <dbReference type="EMBL" id="MCA6063085.1"/>
    </source>
</evidence>
<evidence type="ECO:0000256" key="4">
    <source>
        <dbReference type="ARBA" id="ARBA00022833"/>
    </source>
</evidence>
<reference evidence="10 11" key="1">
    <citation type="submission" date="2020-12" db="EMBL/GenBank/DDBJ databases">
        <title>Novel Thalassolituus-related marine hydrocarbonoclastic bacteria mediated algae-derived hydrocarbons mineralization in twilight zone of the northern South China Sea.</title>
        <authorList>
            <person name="Dong C."/>
        </authorList>
    </citation>
    <scope>NUCLEOTIDE SEQUENCE [LARGE SCALE GENOMIC DNA]</scope>
    <source>
        <strain evidence="10 11">IMCC1826</strain>
    </source>
</reference>
<proteinExistence type="predicted"/>
<dbReference type="InterPro" id="IPR051256">
    <property type="entry name" value="Dictomallein"/>
</dbReference>
<name>A0ABS7ZN05_9GAMM</name>
<dbReference type="RefSeq" id="WP_225672733.1">
    <property type="nucleotide sequence ID" value="NZ_JAEDAH010000024.1"/>
</dbReference>
<dbReference type="Gene3D" id="2.80.10.50">
    <property type="match status" value="1"/>
</dbReference>
<dbReference type="PANTHER" id="PTHR39540:SF1">
    <property type="entry name" value="DICTOMALLEIN-1-RELATED"/>
    <property type="match status" value="1"/>
</dbReference>
<dbReference type="InterPro" id="IPR022218">
    <property type="entry name" value="TagA_dom"/>
</dbReference>
<dbReference type="PROSITE" id="PS51257">
    <property type="entry name" value="PROKAR_LIPOPROTEIN"/>
    <property type="match status" value="1"/>
</dbReference>
<feature type="chain" id="PRO_5045876608" evidence="8">
    <location>
        <begin position="21"/>
        <end position="960"/>
    </location>
</feature>
<dbReference type="InterPro" id="IPR000772">
    <property type="entry name" value="Ricin_B_lectin"/>
</dbReference>
<keyword evidence="8" id="KW-0732">Signal</keyword>
<evidence type="ECO:0000256" key="1">
    <source>
        <dbReference type="ARBA" id="ARBA00022670"/>
    </source>
</evidence>
<dbReference type="Pfam" id="PF12561">
    <property type="entry name" value="TagA"/>
    <property type="match status" value="1"/>
</dbReference>
<comment type="caution">
    <text evidence="10">The sequence shown here is derived from an EMBL/GenBank/DDBJ whole genome shotgun (WGS) entry which is preliminary data.</text>
</comment>
<sequence length="960" mass="102349">MMKRSTLSVVLSTLILSACGGGGSGVGVEKDGTSTSPETETGSPALPETPELPEVPEVSETPVSALTLPSAVATAYFHTLPAYSDISGELTFTAVSVPEWLNVDEQTGALSGTPAIRGPVAVTVSASSDNGDERLFEGTLAVAAAEQYLGTDLIDFYAKDYDGNERLLRNDLTGDLAAEIQFVQSHSVAANGNYQVDSGDQTRSRYMPKLVAQREALLLFMPQDGSTPGSVSAELLVNGTVVETLQLQHPSTLLAPDNFAGTLAYSTKAWWAVVPWQHVRTGMSLNFTADEQSGSLNAGDIDVGEATQLVNLSIRVGMLTTPPAVSDGHFASNDPVEAAVDYFSTLPVSRVVMGNYADVQLDKVMVRSGVIYDEVSATEGSVYSGDMRENVGKSQVSVGINMANYGYSSWHMNQSYSQPFKQVTSHHTRGNYQNGQVSHGLSGGNGIATLYASSGNEASHEWGHGYGLGHYPGQGLTEDGRWAVHHADSGWGYIPFRQRLRTGVSGINADGSYSYNKDAMSGGWDGSPLSRYTHYTGYSARIIQNHLESFMIPDTAYSSGYKQWNTTTGEFEEAVTTHPAAREVGVAVATIIGAHNPATTEQADSAVIYPVFHGNYGNVFDLPAPDLNATEDACWLAISNADETKLISVADSRHASASANQLHVNLKADFRPLLAVLNCRRAGSVVEVTRTEFDGDIPALPPVGIVGMEEGVSQILAREVDEIAAGIDALTSDFSALSSTLAVKVASTERAALLAALPESTATRLANILQMADNARAVKVLLAHAADTGLSDEETALRLRGQLLASGLLVAGEEELAAGEIYGNNFFFDSSAGEGGQVLLTRQSTDNADSRSQWTMDGYGRLHVTDSPWLCLQPSGSVLAMELCSAENLAQRWSYNESTQALKNGSSGKCLDYDHANGRLISWGCSGNWNQRWQGVTTSDQQWLTLLSATELEAVTRLAL</sequence>
<keyword evidence="1 6" id="KW-0645">Protease</keyword>
<keyword evidence="2 6" id="KW-0479">Metal-binding</keyword>
<feature type="region of interest" description="Disordered" evidence="7">
    <location>
        <begin position="25"/>
        <end position="55"/>
    </location>
</feature>
<dbReference type="Pfam" id="PF00652">
    <property type="entry name" value="Ricin_B_lectin"/>
    <property type="match status" value="1"/>
</dbReference>
<feature type="compositionally biased region" description="Low complexity" evidence="7">
    <location>
        <begin position="33"/>
        <end position="49"/>
    </location>
</feature>
<evidence type="ECO:0000313" key="11">
    <source>
        <dbReference type="Proteomes" id="UP000714380"/>
    </source>
</evidence>
<evidence type="ECO:0000256" key="6">
    <source>
        <dbReference type="PROSITE-ProRule" id="PRU01031"/>
    </source>
</evidence>
<dbReference type="InterPro" id="IPR015919">
    <property type="entry name" value="Cadherin-like_sf"/>
</dbReference>
<feature type="signal peptide" evidence="8">
    <location>
        <begin position="1"/>
        <end position="20"/>
    </location>
</feature>
<protein>
    <submittedName>
        <fullName evidence="10">Ricin-type beta-trefoil lectin domain protein</fullName>
    </submittedName>
</protein>
<dbReference type="InterPro" id="IPR013783">
    <property type="entry name" value="Ig-like_fold"/>
</dbReference>
<gene>
    <name evidence="10" type="ORF">I9W95_05630</name>
</gene>
<evidence type="ECO:0000256" key="8">
    <source>
        <dbReference type="SAM" id="SignalP"/>
    </source>
</evidence>
<dbReference type="PROSITE" id="PS51694">
    <property type="entry name" value="PEPTIDASE_M66"/>
    <property type="match status" value="1"/>
</dbReference>
<keyword evidence="4 6" id="KW-0862">Zinc</keyword>
<evidence type="ECO:0000256" key="2">
    <source>
        <dbReference type="ARBA" id="ARBA00022723"/>
    </source>
</evidence>
<evidence type="ECO:0000256" key="5">
    <source>
        <dbReference type="ARBA" id="ARBA00023049"/>
    </source>
</evidence>
<dbReference type="SUPFAM" id="SSF50370">
    <property type="entry name" value="Ricin B-like lectins"/>
    <property type="match status" value="1"/>
</dbReference>
<feature type="binding site" evidence="6">
    <location>
        <position position="464"/>
    </location>
    <ligand>
        <name>Zn(2+)</name>
        <dbReference type="ChEBI" id="CHEBI:29105"/>
        <note>catalytic</note>
    </ligand>
</feature>